<proteinExistence type="predicted"/>
<gene>
    <name evidence="1" type="ORF">M8744_14745</name>
</gene>
<dbReference type="Proteomes" id="UP001203036">
    <property type="component" value="Unassembled WGS sequence"/>
</dbReference>
<sequence length="240" mass="23924">MKTGTAIGPRLAAAGLALVTLAGCLEGLPVAGAGSQTAGEAGRAVPVTRRTELGGGSVVIVPPAGYCLDKSSISDRVGGAFALIASCESLTGRMGGVLVEPAVITVSVSGKREDRDQPEAAVLAQALPDAAALRETNGDGLTVVQVADDTGPLQGASSDTRHWRGAMVVNDRLVGLAVYGAPDSAIAGDSGERLLVALAESIRENSPFLASDAPVAPSSDETADSPEVPRETPAASASGE</sequence>
<name>A0ACC5ZZD8_9RHOB</name>
<reference evidence="1" key="1">
    <citation type="submission" date="2022-06" db="EMBL/GenBank/DDBJ databases">
        <title>Lutimaribacter sp. EGI FJ00013, a novel bacterium isolated from a salt lake sediment enrichment.</title>
        <authorList>
            <person name="Gao L."/>
            <person name="Fang B.-Z."/>
            <person name="Li W.-J."/>
        </authorList>
    </citation>
    <scope>NUCLEOTIDE SEQUENCE</scope>
    <source>
        <strain evidence="1">EGI FJ00013</strain>
    </source>
</reference>
<protein>
    <submittedName>
        <fullName evidence="1">Uncharacterized protein</fullName>
    </submittedName>
</protein>
<dbReference type="EMBL" id="JAMQGO010000011">
    <property type="protein sequence ID" value="MCM2563412.1"/>
    <property type="molecule type" value="Genomic_DNA"/>
</dbReference>
<comment type="caution">
    <text evidence="1">The sequence shown here is derived from an EMBL/GenBank/DDBJ whole genome shotgun (WGS) entry which is preliminary data.</text>
</comment>
<keyword evidence="2" id="KW-1185">Reference proteome</keyword>
<organism evidence="1 2">
    <name type="scientific">Lutimaribacter degradans</name>
    <dbReference type="NCBI Taxonomy" id="2945989"/>
    <lineage>
        <taxon>Bacteria</taxon>
        <taxon>Pseudomonadati</taxon>
        <taxon>Pseudomonadota</taxon>
        <taxon>Alphaproteobacteria</taxon>
        <taxon>Rhodobacterales</taxon>
        <taxon>Roseobacteraceae</taxon>
        <taxon>Lutimaribacter</taxon>
    </lineage>
</organism>
<evidence type="ECO:0000313" key="1">
    <source>
        <dbReference type="EMBL" id="MCM2563412.1"/>
    </source>
</evidence>
<accession>A0ACC5ZZD8</accession>
<evidence type="ECO:0000313" key="2">
    <source>
        <dbReference type="Proteomes" id="UP001203036"/>
    </source>
</evidence>